<feature type="domain" description="JmjC" evidence="9">
    <location>
        <begin position="726"/>
        <end position="1052"/>
    </location>
</feature>
<reference evidence="11 12" key="1">
    <citation type="submission" date="2024-02" db="EMBL/GenBank/DDBJ databases">
        <title>de novo genome assembly of Solanum bulbocastanum strain 11H21.</title>
        <authorList>
            <person name="Hosaka A.J."/>
        </authorList>
    </citation>
    <scope>NUCLEOTIDE SEQUENCE [LARGE SCALE GENOMIC DNA]</scope>
    <source>
        <tissue evidence="11">Young leaves</tissue>
    </source>
</reference>
<comment type="similarity">
    <text evidence="2">Belongs to the JARID1 histone demethylase family.</text>
</comment>
<name>A0AAN8TZG0_SOLBU</name>
<dbReference type="InterPro" id="IPR013083">
    <property type="entry name" value="Znf_RING/FYVE/PHD"/>
</dbReference>
<feature type="region of interest" description="Disordered" evidence="7">
    <location>
        <begin position="1"/>
        <end position="29"/>
    </location>
</feature>
<dbReference type="EMBL" id="JBANQN010000002">
    <property type="protein sequence ID" value="KAK6797868.1"/>
    <property type="molecule type" value="Genomic_DNA"/>
</dbReference>
<evidence type="ECO:0000256" key="1">
    <source>
        <dbReference type="ARBA" id="ARBA00004123"/>
    </source>
</evidence>
<evidence type="ECO:0000256" key="2">
    <source>
        <dbReference type="ARBA" id="ARBA00006801"/>
    </source>
</evidence>
<feature type="region of interest" description="Disordered" evidence="7">
    <location>
        <begin position="179"/>
        <end position="324"/>
    </location>
</feature>
<dbReference type="Pfam" id="PF02373">
    <property type="entry name" value="JmjC"/>
    <property type="match status" value="1"/>
</dbReference>
<feature type="region of interest" description="Disordered" evidence="7">
    <location>
        <begin position="51"/>
        <end position="159"/>
    </location>
</feature>
<dbReference type="GO" id="GO:0008270">
    <property type="term" value="F:zinc ion binding"/>
    <property type="evidence" value="ECO:0007669"/>
    <property type="project" value="UniProtKB-KW"/>
</dbReference>
<dbReference type="GO" id="GO:0006357">
    <property type="term" value="P:regulation of transcription by RNA polymerase II"/>
    <property type="evidence" value="ECO:0007669"/>
    <property type="project" value="TreeGrafter"/>
</dbReference>
<evidence type="ECO:0000313" key="12">
    <source>
        <dbReference type="Proteomes" id="UP001371456"/>
    </source>
</evidence>
<evidence type="ECO:0000256" key="4">
    <source>
        <dbReference type="ARBA" id="ARBA00023242"/>
    </source>
</evidence>
<dbReference type="PANTHER" id="PTHR12549:SF36">
    <property type="entry name" value="LYSINE-SPECIFIC DEMETHYLASE JMJ25-LIKE"/>
    <property type="match status" value="1"/>
</dbReference>
<evidence type="ECO:0000313" key="11">
    <source>
        <dbReference type="EMBL" id="KAK6797868.1"/>
    </source>
</evidence>
<evidence type="ECO:0000256" key="7">
    <source>
        <dbReference type="SAM" id="MobiDB-lite"/>
    </source>
</evidence>
<dbReference type="GO" id="GO:0000118">
    <property type="term" value="C:histone deacetylase complex"/>
    <property type="evidence" value="ECO:0007669"/>
    <property type="project" value="TreeGrafter"/>
</dbReference>
<feature type="compositionally biased region" description="Basic residues" evidence="7">
    <location>
        <begin position="112"/>
        <end position="127"/>
    </location>
</feature>
<dbReference type="SUPFAM" id="SSF51197">
    <property type="entry name" value="Clavaminate synthase-like"/>
    <property type="match status" value="1"/>
</dbReference>
<gene>
    <name evidence="11" type="ORF">RDI58_005570</name>
</gene>
<dbReference type="Gene3D" id="3.30.40.10">
    <property type="entry name" value="Zinc/RING finger domain, C3HC4 (zinc finger)"/>
    <property type="match status" value="1"/>
</dbReference>
<proteinExistence type="inferred from homology"/>
<evidence type="ECO:0000259" key="9">
    <source>
        <dbReference type="PROSITE" id="PS51184"/>
    </source>
</evidence>
<protein>
    <submittedName>
        <fullName evidence="11">Uncharacterized protein</fullName>
    </submittedName>
</protein>
<accession>A0AAN8TZG0</accession>
<evidence type="ECO:0000259" key="10">
    <source>
        <dbReference type="PROSITE" id="PS51667"/>
    </source>
</evidence>
<dbReference type="GO" id="GO:0032454">
    <property type="term" value="F:histone H3K9 demethylase activity"/>
    <property type="evidence" value="ECO:0007669"/>
    <property type="project" value="InterPro"/>
</dbReference>
<organism evidence="11 12">
    <name type="scientific">Solanum bulbocastanum</name>
    <name type="common">Wild potato</name>
    <dbReference type="NCBI Taxonomy" id="147425"/>
    <lineage>
        <taxon>Eukaryota</taxon>
        <taxon>Viridiplantae</taxon>
        <taxon>Streptophyta</taxon>
        <taxon>Embryophyta</taxon>
        <taxon>Tracheophyta</taxon>
        <taxon>Spermatophyta</taxon>
        <taxon>Magnoliopsida</taxon>
        <taxon>eudicotyledons</taxon>
        <taxon>Gunneridae</taxon>
        <taxon>Pentapetalae</taxon>
        <taxon>asterids</taxon>
        <taxon>lamiids</taxon>
        <taxon>Solanales</taxon>
        <taxon>Solanaceae</taxon>
        <taxon>Solanoideae</taxon>
        <taxon>Solaneae</taxon>
        <taxon>Solanum</taxon>
    </lineage>
</organism>
<comment type="subcellular location">
    <subcellularLocation>
        <location evidence="1">Nucleus</location>
    </subcellularLocation>
</comment>
<dbReference type="PROSITE" id="PS51184">
    <property type="entry name" value="JMJC"/>
    <property type="match status" value="1"/>
</dbReference>
<dbReference type="InterPro" id="IPR045109">
    <property type="entry name" value="LSDs-like"/>
</dbReference>
<feature type="domain" description="WRC" evidence="10">
    <location>
        <begin position="18"/>
        <end position="64"/>
    </location>
</feature>
<dbReference type="AlphaFoldDB" id="A0AAN8TZG0"/>
<dbReference type="PANTHER" id="PTHR12549">
    <property type="entry name" value="JMJC DOMAIN-CONTAINING HISTONE DEMETHYLATION PROTEIN"/>
    <property type="match status" value="1"/>
</dbReference>
<keyword evidence="12" id="KW-1185">Reference proteome</keyword>
<dbReference type="SMART" id="SM00558">
    <property type="entry name" value="JmjC"/>
    <property type="match status" value="1"/>
</dbReference>
<evidence type="ECO:0000259" key="8">
    <source>
        <dbReference type="PROSITE" id="PS50089"/>
    </source>
</evidence>
<dbReference type="PROSITE" id="PS51667">
    <property type="entry name" value="WRC"/>
    <property type="match status" value="1"/>
</dbReference>
<feature type="compositionally biased region" description="Basic and acidic residues" evidence="7">
    <location>
        <begin position="303"/>
        <end position="317"/>
    </location>
</feature>
<evidence type="ECO:0000256" key="5">
    <source>
        <dbReference type="PROSITE-ProRule" id="PRU00175"/>
    </source>
</evidence>
<feature type="compositionally biased region" description="Basic and acidic residues" evidence="7">
    <location>
        <begin position="60"/>
        <end position="81"/>
    </location>
</feature>
<dbReference type="Pfam" id="PF08879">
    <property type="entry name" value="WRC"/>
    <property type="match status" value="1"/>
</dbReference>
<feature type="compositionally biased region" description="Basic and acidic residues" evidence="7">
    <location>
        <begin position="1"/>
        <end position="11"/>
    </location>
</feature>
<keyword evidence="5" id="KW-0863">Zinc-finger</keyword>
<feature type="compositionally biased region" description="Basic and acidic residues" evidence="7">
    <location>
        <begin position="20"/>
        <end position="29"/>
    </location>
</feature>
<keyword evidence="3" id="KW-0479">Metal-binding</keyword>
<feature type="compositionally biased region" description="Basic and acidic residues" evidence="7">
    <location>
        <begin position="92"/>
        <end position="102"/>
    </location>
</feature>
<dbReference type="GO" id="GO:0031490">
    <property type="term" value="F:chromatin DNA binding"/>
    <property type="evidence" value="ECO:0007669"/>
    <property type="project" value="TreeGrafter"/>
</dbReference>
<comment type="caution">
    <text evidence="6">Lacks conserved residue(s) required for the propagation of feature annotation.</text>
</comment>
<feature type="compositionally biased region" description="Basic and acidic residues" evidence="7">
    <location>
        <begin position="267"/>
        <end position="280"/>
    </location>
</feature>
<feature type="domain" description="RING-type" evidence="8">
    <location>
        <begin position="333"/>
        <end position="382"/>
    </location>
</feature>
<dbReference type="Gene3D" id="2.60.120.650">
    <property type="entry name" value="Cupin"/>
    <property type="match status" value="1"/>
</dbReference>
<feature type="compositionally biased region" description="Basic and acidic residues" evidence="7">
    <location>
        <begin position="179"/>
        <end position="196"/>
    </location>
</feature>
<evidence type="ECO:0000256" key="6">
    <source>
        <dbReference type="PROSITE-ProRule" id="PRU01002"/>
    </source>
</evidence>
<dbReference type="InterPro" id="IPR014977">
    <property type="entry name" value="WRC_dom"/>
</dbReference>
<sequence>MSQRNHGDGDGKQQSSVPPDDLRCNRSDGKQWRCKGFKVEGKSMCEQHLHRVKISSASVKSRDASDSVVKRTERRGEEPEKKRRRRYVARSDTSDSGEKADDLSELEDDKRVRKPRFPGTKIRRKGEGRKEDETVSLGDPTKVAGGEGDKKKYMNNEGFRVKKKRGNEEKACSNFIKSSDKCARTESSSKGKDRMKGIKMISQEDEEHGNGERRVSSVVKKGMGCDFKKSRLNGKSIQSDEENDGGNVYDSRRKHSAKSPEPIAKGVKNESLLRRSDRKLPEKKKVKVALEKQNDNDQNDCTNPKEKKNGEVTNKKADPRRRHFSTDDPYDDCQMCHQCMKSDRKVVRCGKRCGKRYCSPCIDRWYPHLSEEAIAEKCPVCRGNCNCKDCLRKNISPKEPKYLGIPQENNEKINCLKYLVDALYPFLKTFIHDQTIEKEMEASIKGLSLTQLTIPKVVLYEDERVYCNNCSTSIADLHRNCTTCSYDLCLTCCQEIREGHFLGDEDKRLPEWRAKETGEIPCPPNERGGCGNNWLELKCLFGVKQVEQIMREVENLVEANSSASETLSVEEQCTCNSKNRRKAASRSDSDDNYLFCPSSDIQEGHLEHFQKHWRMGEPVIVSNVLELASGLSWEPMVMWRAFRNIAIKEGLSDLVVTAVDCLDWCEVDINIRQFFTGYLEGRAHSDSWPEMLKLKDWPPSTEFEKRLPRHGAEFIRALPYKEYTHPLSGILNVASKLPNGILKPDLGPKTYIAYGYAEELGRGDSVTKLHCDMSDAVNVLMHTADVTIAKWQLSRIDELKKKKASDSDDKKELHITDTDDHLVLKSDFASAKQEKASGVFSSDRNVQLEGSLSSDQVVDLENKFDGPEEENGGAVWDIFRRQDVSKLENYLKEHHKEFKHTLGSPVDQIKPKEQNRSYGNTTCVFASTWVCNMGIVYGTCFIPVVEVLSKMMNIAATGEYLKGNAAINREQVQVVHPIHDQVFYLTTYHKEKLKEEFGIEPWTFVQKLGEAVLIPAGCPHQVRNLKSCIKVALDFVSPENVGECIRLTEEFRILPQKHRAKEDKLEVKKMALYALEKAVADLKDLECNDRAQPKLWMYISPDASYSSNLKATKRPWGCTTRFATSHCPILGYDGRDTTLCFLERHEMSESSCNTMYIVVDIQVNGQQPAQFTGITKFL</sequence>
<dbReference type="Proteomes" id="UP001371456">
    <property type="component" value="Unassembled WGS sequence"/>
</dbReference>
<dbReference type="GO" id="GO:0000785">
    <property type="term" value="C:chromatin"/>
    <property type="evidence" value="ECO:0007669"/>
    <property type="project" value="TreeGrafter"/>
</dbReference>
<dbReference type="InterPro" id="IPR003347">
    <property type="entry name" value="JmjC_dom"/>
</dbReference>
<keyword evidence="4" id="KW-0539">Nucleus</keyword>
<keyword evidence="5" id="KW-0862">Zinc</keyword>
<evidence type="ECO:0000256" key="3">
    <source>
        <dbReference type="ARBA" id="ARBA00022723"/>
    </source>
</evidence>
<dbReference type="InterPro" id="IPR001841">
    <property type="entry name" value="Znf_RING"/>
</dbReference>
<dbReference type="GO" id="GO:0003712">
    <property type="term" value="F:transcription coregulator activity"/>
    <property type="evidence" value="ECO:0007669"/>
    <property type="project" value="TreeGrafter"/>
</dbReference>
<comment type="caution">
    <text evidence="11">The sequence shown here is derived from an EMBL/GenBank/DDBJ whole genome shotgun (WGS) entry which is preliminary data.</text>
</comment>
<dbReference type="PROSITE" id="PS50089">
    <property type="entry name" value="ZF_RING_2"/>
    <property type="match status" value="1"/>
</dbReference>